<dbReference type="FunCoup" id="A0A2V0P7Z7">
    <property type="interactions" value="1823"/>
</dbReference>
<comment type="caution">
    <text evidence="9">The sequence shown here is derived from an EMBL/GenBank/DDBJ whole genome shotgun (WGS) entry which is preliminary data.</text>
</comment>
<feature type="compositionally biased region" description="Gly residues" evidence="7">
    <location>
        <begin position="44"/>
        <end position="53"/>
    </location>
</feature>
<dbReference type="InterPro" id="IPR006639">
    <property type="entry name" value="Preselin/SPP"/>
</dbReference>
<evidence type="ECO:0000256" key="2">
    <source>
        <dbReference type="ARBA" id="ARBA00006859"/>
    </source>
</evidence>
<sequence>MAQLLPRTAAGALPGLRQPMRPRVALAAARRAAQPRRSPRPARAGGGGGGGGDAEGRPAADAPAAAAAAAASGLIAAPPSAAQWRWEASDDALSAYAALAAVLAIGALPQLHSQPWADLPYFIALAVTTIYIGSHRAVTSTTRQQISFKEGLLAPIVLSASLFGLYLVLRYTDFDLQTLLTGYFWLLTATAVAGAGGPMLRRAGDAVRQPVAEFEVPEGLLLDESGATVTRASLRPSDAAAVALGVGIATLGVHSPSFTLNNMVACLVATELLQLLGIRSFRAAALLLTGLLAYDAFWVFASPSVIGENVMLAVATSDQVTGPTRLLFPRIPGGGGEAADFPFSLLGLGDVCLPGLLAALALRYDATRSTDMRARASAAAAAIADALGSMEPGSSGKQMADAAADAALAAYDVVADAEDAQRARSQGGGGAGGGGAAAGGTGAADAAAAEGEAGAPERVAVSDALLVQRPTFTAAMVAYVAGLAAAFAANSITGLGQPALVYLVPSMMGALTLAGAARGGRAELDRLWRFTDVASWRPKPAGGGK</sequence>
<reference evidence="9 10" key="1">
    <citation type="journal article" date="2018" name="Sci. Rep.">
        <title>Raphidocelis subcapitata (=Pseudokirchneriella subcapitata) provides an insight into genome evolution and environmental adaptations in the Sphaeropleales.</title>
        <authorList>
            <person name="Suzuki S."/>
            <person name="Yamaguchi H."/>
            <person name="Nakajima N."/>
            <person name="Kawachi M."/>
        </authorList>
    </citation>
    <scope>NUCLEOTIDE SEQUENCE [LARGE SCALE GENOMIC DNA]</scope>
    <source>
        <strain evidence="9 10">NIES-35</strain>
    </source>
</reference>
<keyword evidence="3 8" id="KW-0812">Transmembrane</keyword>
<proteinExistence type="inferred from homology"/>
<evidence type="ECO:0000256" key="6">
    <source>
        <dbReference type="ARBA" id="ARBA00023136"/>
    </source>
</evidence>
<dbReference type="InParanoid" id="A0A2V0P7Z7"/>
<keyword evidence="4" id="KW-0378">Hydrolase</keyword>
<dbReference type="PANTHER" id="PTHR12174:SF73">
    <property type="entry name" value="SIGNAL PEPTIDE PEPTIDASE DOMAIN CONTAINING PROTEIN"/>
    <property type="match status" value="1"/>
</dbReference>
<dbReference type="STRING" id="307507.A0A2V0P7Z7"/>
<dbReference type="OrthoDB" id="29661at2759"/>
<feature type="transmembrane region" description="Helical" evidence="8">
    <location>
        <begin position="93"/>
        <end position="113"/>
    </location>
</feature>
<keyword evidence="6 8" id="KW-0472">Membrane</keyword>
<dbReference type="AlphaFoldDB" id="A0A2V0P7Z7"/>
<feature type="transmembrane region" description="Helical" evidence="8">
    <location>
        <begin position="283"/>
        <end position="301"/>
    </location>
</feature>
<dbReference type="Proteomes" id="UP000247498">
    <property type="component" value="Unassembled WGS sequence"/>
</dbReference>
<dbReference type="GO" id="GO:0033619">
    <property type="term" value="P:membrane protein proteolysis"/>
    <property type="evidence" value="ECO:0007669"/>
    <property type="project" value="TreeGrafter"/>
</dbReference>
<feature type="transmembrane region" description="Helical" evidence="8">
    <location>
        <begin position="472"/>
        <end position="493"/>
    </location>
</feature>
<evidence type="ECO:0000256" key="1">
    <source>
        <dbReference type="ARBA" id="ARBA00004127"/>
    </source>
</evidence>
<dbReference type="GO" id="GO:0042500">
    <property type="term" value="F:aspartic endopeptidase activity, intramembrane cleaving"/>
    <property type="evidence" value="ECO:0007669"/>
    <property type="project" value="InterPro"/>
</dbReference>
<dbReference type="PANTHER" id="PTHR12174">
    <property type="entry name" value="SIGNAL PEPTIDE PEPTIDASE"/>
    <property type="match status" value="1"/>
</dbReference>
<gene>
    <name evidence="9" type="ORF">Rsub_05947</name>
</gene>
<feature type="transmembrane region" description="Helical" evidence="8">
    <location>
        <begin position="341"/>
        <end position="362"/>
    </location>
</feature>
<evidence type="ECO:0000256" key="5">
    <source>
        <dbReference type="ARBA" id="ARBA00022989"/>
    </source>
</evidence>
<feature type="transmembrane region" description="Helical" evidence="8">
    <location>
        <begin position="151"/>
        <end position="169"/>
    </location>
</feature>
<comment type="similarity">
    <text evidence="2">Belongs to the peptidase A22B family.</text>
</comment>
<dbReference type="EMBL" id="BDRX01000039">
    <property type="protein sequence ID" value="GBF93215.1"/>
    <property type="molecule type" value="Genomic_DNA"/>
</dbReference>
<dbReference type="InterPro" id="IPR007369">
    <property type="entry name" value="Peptidase_A22B_SPP"/>
</dbReference>
<evidence type="ECO:0000313" key="9">
    <source>
        <dbReference type="EMBL" id="GBF93215.1"/>
    </source>
</evidence>
<keyword evidence="5 8" id="KW-1133">Transmembrane helix</keyword>
<dbReference type="SMART" id="SM00730">
    <property type="entry name" value="PSN"/>
    <property type="match status" value="1"/>
</dbReference>
<dbReference type="GO" id="GO:0098553">
    <property type="term" value="C:lumenal side of endoplasmic reticulum membrane"/>
    <property type="evidence" value="ECO:0007669"/>
    <property type="project" value="TreeGrafter"/>
</dbReference>
<comment type="subcellular location">
    <subcellularLocation>
        <location evidence="1">Endomembrane system</location>
        <topology evidence="1">Multi-pass membrane protein</topology>
    </subcellularLocation>
</comment>
<dbReference type="GO" id="GO:0006465">
    <property type="term" value="P:signal peptide processing"/>
    <property type="evidence" value="ECO:0007669"/>
    <property type="project" value="TreeGrafter"/>
</dbReference>
<accession>A0A2V0P7Z7</accession>
<feature type="region of interest" description="Disordered" evidence="7">
    <location>
        <begin position="24"/>
        <end position="62"/>
    </location>
</feature>
<protein>
    <submittedName>
        <fullName evidence="9">Signal peptide peptidase</fullName>
    </submittedName>
</protein>
<feature type="transmembrane region" description="Helical" evidence="8">
    <location>
        <begin position="499"/>
        <end position="517"/>
    </location>
</feature>
<evidence type="ECO:0000256" key="4">
    <source>
        <dbReference type="ARBA" id="ARBA00022801"/>
    </source>
</evidence>
<evidence type="ECO:0000313" key="10">
    <source>
        <dbReference type="Proteomes" id="UP000247498"/>
    </source>
</evidence>
<keyword evidence="10" id="KW-1185">Reference proteome</keyword>
<evidence type="ECO:0000256" key="3">
    <source>
        <dbReference type="ARBA" id="ARBA00022692"/>
    </source>
</evidence>
<dbReference type="Pfam" id="PF04258">
    <property type="entry name" value="Peptidase_A22B"/>
    <property type="match status" value="2"/>
</dbReference>
<organism evidence="9 10">
    <name type="scientific">Raphidocelis subcapitata</name>
    <dbReference type="NCBI Taxonomy" id="307507"/>
    <lineage>
        <taxon>Eukaryota</taxon>
        <taxon>Viridiplantae</taxon>
        <taxon>Chlorophyta</taxon>
        <taxon>core chlorophytes</taxon>
        <taxon>Chlorophyceae</taxon>
        <taxon>CS clade</taxon>
        <taxon>Sphaeropleales</taxon>
        <taxon>Selenastraceae</taxon>
        <taxon>Raphidocelis</taxon>
    </lineage>
</organism>
<evidence type="ECO:0000256" key="7">
    <source>
        <dbReference type="SAM" id="MobiDB-lite"/>
    </source>
</evidence>
<evidence type="ECO:0000256" key="8">
    <source>
        <dbReference type="SAM" id="Phobius"/>
    </source>
</evidence>
<dbReference type="GO" id="GO:0098554">
    <property type="term" value="C:cytoplasmic side of endoplasmic reticulum membrane"/>
    <property type="evidence" value="ECO:0007669"/>
    <property type="project" value="TreeGrafter"/>
</dbReference>
<name>A0A2V0P7Z7_9CHLO</name>
<feature type="transmembrane region" description="Helical" evidence="8">
    <location>
        <begin position="119"/>
        <end position="139"/>
    </location>
</feature>
<feature type="transmembrane region" description="Helical" evidence="8">
    <location>
        <begin position="181"/>
        <end position="200"/>
    </location>
</feature>